<dbReference type="Proteomes" id="UP000023152">
    <property type="component" value="Unassembled WGS sequence"/>
</dbReference>
<sequence length="163" mass="19365">MFQFLIIILLIEVNTTNIITKKKKKRVRIHDENENRHAHEHAHGHAHGHANEYKVNENRVGSQPKLLKKKNNLKCGNVSIRKLIQRWAIAFCDLGLCLYRQNDLHCQGYFLYAIWISAARDPWILHCYAEFLLYDLNDRKQSLEFFQKAYLLDASDPYYFCQM</sequence>
<name>X6MU22_RETFI</name>
<dbReference type="AlphaFoldDB" id="X6MU22"/>
<keyword evidence="3" id="KW-1185">Reference proteome</keyword>
<feature type="chain" id="PRO_5004975933" evidence="1">
    <location>
        <begin position="17"/>
        <end position="163"/>
    </location>
</feature>
<feature type="non-terminal residue" evidence="2">
    <location>
        <position position="163"/>
    </location>
</feature>
<gene>
    <name evidence="2" type="ORF">RFI_20154</name>
</gene>
<reference evidence="2 3" key="1">
    <citation type="journal article" date="2013" name="Curr. Biol.">
        <title>The Genome of the Foraminiferan Reticulomyxa filosa.</title>
        <authorList>
            <person name="Glockner G."/>
            <person name="Hulsmann N."/>
            <person name="Schleicher M."/>
            <person name="Noegel A.A."/>
            <person name="Eichinger L."/>
            <person name="Gallinger C."/>
            <person name="Pawlowski J."/>
            <person name="Sierra R."/>
            <person name="Euteneuer U."/>
            <person name="Pillet L."/>
            <person name="Moustafa A."/>
            <person name="Platzer M."/>
            <person name="Groth M."/>
            <person name="Szafranski K."/>
            <person name="Schliwa M."/>
        </authorList>
    </citation>
    <scope>NUCLEOTIDE SEQUENCE [LARGE SCALE GENOMIC DNA]</scope>
</reference>
<proteinExistence type="predicted"/>
<evidence type="ECO:0000313" key="2">
    <source>
        <dbReference type="EMBL" id="ETO17176.1"/>
    </source>
</evidence>
<comment type="caution">
    <text evidence="2">The sequence shown here is derived from an EMBL/GenBank/DDBJ whole genome shotgun (WGS) entry which is preliminary data.</text>
</comment>
<protein>
    <submittedName>
        <fullName evidence="2">Uncharacterized protein</fullName>
    </submittedName>
</protein>
<evidence type="ECO:0000313" key="3">
    <source>
        <dbReference type="Proteomes" id="UP000023152"/>
    </source>
</evidence>
<organism evidence="2 3">
    <name type="scientific">Reticulomyxa filosa</name>
    <dbReference type="NCBI Taxonomy" id="46433"/>
    <lineage>
        <taxon>Eukaryota</taxon>
        <taxon>Sar</taxon>
        <taxon>Rhizaria</taxon>
        <taxon>Retaria</taxon>
        <taxon>Foraminifera</taxon>
        <taxon>Monothalamids</taxon>
        <taxon>Reticulomyxidae</taxon>
        <taxon>Reticulomyxa</taxon>
    </lineage>
</organism>
<keyword evidence="1" id="KW-0732">Signal</keyword>
<accession>X6MU22</accession>
<feature type="signal peptide" evidence="1">
    <location>
        <begin position="1"/>
        <end position="16"/>
    </location>
</feature>
<dbReference type="EMBL" id="ASPP01017139">
    <property type="protein sequence ID" value="ETO17176.1"/>
    <property type="molecule type" value="Genomic_DNA"/>
</dbReference>
<evidence type="ECO:0000256" key="1">
    <source>
        <dbReference type="SAM" id="SignalP"/>
    </source>
</evidence>